<sequence length="33" mass="3799">QPHHKNPGQAGRGQQPRRARQGPGRTHHRPREL</sequence>
<feature type="compositionally biased region" description="Basic residues" evidence="1">
    <location>
        <begin position="15"/>
        <end position="33"/>
    </location>
</feature>
<name>A0A6J4QT75_9ACTN</name>
<evidence type="ECO:0000313" key="2">
    <source>
        <dbReference type="EMBL" id="CAA9449890.1"/>
    </source>
</evidence>
<feature type="region of interest" description="Disordered" evidence="1">
    <location>
        <begin position="1"/>
        <end position="33"/>
    </location>
</feature>
<gene>
    <name evidence="2" type="ORF">AVDCRST_MAG01-01-4455</name>
</gene>
<proteinExistence type="predicted"/>
<feature type="non-terminal residue" evidence="2">
    <location>
        <position position="1"/>
    </location>
</feature>
<dbReference type="AlphaFoldDB" id="A0A6J4QT75"/>
<reference evidence="2" key="1">
    <citation type="submission" date="2020-02" db="EMBL/GenBank/DDBJ databases">
        <authorList>
            <person name="Meier V. D."/>
        </authorList>
    </citation>
    <scope>NUCLEOTIDE SEQUENCE</scope>
    <source>
        <strain evidence="2">AVDCRST_MAG01</strain>
    </source>
</reference>
<dbReference type="EMBL" id="CADCUW010000577">
    <property type="protein sequence ID" value="CAA9449890.1"/>
    <property type="molecule type" value="Genomic_DNA"/>
</dbReference>
<feature type="non-terminal residue" evidence="2">
    <location>
        <position position="33"/>
    </location>
</feature>
<accession>A0A6J4QT75</accession>
<organism evidence="2">
    <name type="scientific">uncultured Rubrobacteraceae bacterium</name>
    <dbReference type="NCBI Taxonomy" id="349277"/>
    <lineage>
        <taxon>Bacteria</taxon>
        <taxon>Bacillati</taxon>
        <taxon>Actinomycetota</taxon>
        <taxon>Rubrobacteria</taxon>
        <taxon>Rubrobacterales</taxon>
        <taxon>Rubrobacteraceae</taxon>
        <taxon>environmental samples</taxon>
    </lineage>
</organism>
<evidence type="ECO:0000256" key="1">
    <source>
        <dbReference type="SAM" id="MobiDB-lite"/>
    </source>
</evidence>
<protein>
    <submittedName>
        <fullName evidence="2">Uncharacterized protein</fullName>
    </submittedName>
</protein>